<dbReference type="PANTHER" id="PTHR10622:SF10">
    <property type="entry name" value="HET DOMAIN-CONTAINING PROTEIN"/>
    <property type="match status" value="1"/>
</dbReference>
<gene>
    <name evidence="3" type="ORF">DICSQDRAFT_24541</name>
</gene>
<organism evidence="3 4">
    <name type="scientific">Dichomitus squalens (strain LYAD-421)</name>
    <name type="common">Western red white-rot fungus</name>
    <dbReference type="NCBI Taxonomy" id="732165"/>
    <lineage>
        <taxon>Eukaryota</taxon>
        <taxon>Fungi</taxon>
        <taxon>Dikarya</taxon>
        <taxon>Basidiomycota</taxon>
        <taxon>Agaricomycotina</taxon>
        <taxon>Agaricomycetes</taxon>
        <taxon>Polyporales</taxon>
        <taxon>Polyporaceae</taxon>
        <taxon>Dichomitus</taxon>
    </lineage>
</organism>
<dbReference type="PANTHER" id="PTHR10622">
    <property type="entry name" value="HET DOMAIN-CONTAINING PROTEIN"/>
    <property type="match status" value="1"/>
</dbReference>
<dbReference type="RefSeq" id="XP_007367418.1">
    <property type="nucleotide sequence ID" value="XM_007367356.1"/>
</dbReference>
<reference evidence="3 4" key="1">
    <citation type="journal article" date="2012" name="Science">
        <title>The Paleozoic origin of enzymatic lignin decomposition reconstructed from 31 fungal genomes.</title>
        <authorList>
            <person name="Floudas D."/>
            <person name="Binder M."/>
            <person name="Riley R."/>
            <person name="Barry K."/>
            <person name="Blanchette R.A."/>
            <person name="Henrissat B."/>
            <person name="Martinez A.T."/>
            <person name="Otillar R."/>
            <person name="Spatafora J.W."/>
            <person name="Yadav J.S."/>
            <person name="Aerts A."/>
            <person name="Benoit I."/>
            <person name="Boyd A."/>
            <person name="Carlson A."/>
            <person name="Copeland A."/>
            <person name="Coutinho P.M."/>
            <person name="de Vries R.P."/>
            <person name="Ferreira P."/>
            <person name="Findley K."/>
            <person name="Foster B."/>
            <person name="Gaskell J."/>
            <person name="Glotzer D."/>
            <person name="Gorecki P."/>
            <person name="Heitman J."/>
            <person name="Hesse C."/>
            <person name="Hori C."/>
            <person name="Igarashi K."/>
            <person name="Jurgens J.A."/>
            <person name="Kallen N."/>
            <person name="Kersten P."/>
            <person name="Kohler A."/>
            <person name="Kuees U."/>
            <person name="Kumar T.K.A."/>
            <person name="Kuo A."/>
            <person name="LaButti K."/>
            <person name="Larrondo L.F."/>
            <person name="Lindquist E."/>
            <person name="Ling A."/>
            <person name="Lombard V."/>
            <person name="Lucas S."/>
            <person name="Lundell T."/>
            <person name="Martin R."/>
            <person name="McLaughlin D.J."/>
            <person name="Morgenstern I."/>
            <person name="Morin E."/>
            <person name="Murat C."/>
            <person name="Nagy L.G."/>
            <person name="Nolan M."/>
            <person name="Ohm R.A."/>
            <person name="Patyshakuliyeva A."/>
            <person name="Rokas A."/>
            <person name="Ruiz-Duenas F.J."/>
            <person name="Sabat G."/>
            <person name="Salamov A."/>
            <person name="Samejima M."/>
            <person name="Schmutz J."/>
            <person name="Slot J.C."/>
            <person name="St John F."/>
            <person name="Stenlid J."/>
            <person name="Sun H."/>
            <person name="Sun S."/>
            <person name="Syed K."/>
            <person name="Tsang A."/>
            <person name="Wiebenga A."/>
            <person name="Young D."/>
            <person name="Pisabarro A."/>
            <person name="Eastwood D.C."/>
            <person name="Martin F."/>
            <person name="Cullen D."/>
            <person name="Grigoriev I.V."/>
            <person name="Hibbett D.S."/>
        </authorList>
    </citation>
    <scope>NUCLEOTIDE SEQUENCE [LARGE SCALE GENOMIC DNA]</scope>
    <source>
        <strain evidence="3 4">LYAD-421 SS1</strain>
    </source>
</reference>
<dbReference type="AlphaFoldDB" id="R7SW10"/>
<dbReference type="Pfam" id="PF26640">
    <property type="entry name" value="DUF8212"/>
    <property type="match status" value="1"/>
</dbReference>
<proteinExistence type="predicted"/>
<sequence length="245" mass="28423">MRLLDTKTGHFVEKDPKETEYAILSHTWRSREQTFDQLQLADSSILDDPELSRKVRGACRVARDAGYDYLWIDSCCIDKTSSTELSESINSMYLWYGLSKVCYAYLADVPSGEDPRAEDSAFRKSRWYSRGWTLQELIAPHRVIFLSKDWDTIGTKHTLVDVVEEMTGIPCEVLSHMKPLDEFSVAQRLSWASRRQTTRAEDQAYSLLGIFDINMPPLYGEGDRAFRRLQEEIVRRFPDQSLFAW</sequence>
<dbReference type="Pfam" id="PF06985">
    <property type="entry name" value="HET"/>
    <property type="match status" value="1"/>
</dbReference>
<evidence type="ECO:0000259" key="1">
    <source>
        <dbReference type="Pfam" id="PF06985"/>
    </source>
</evidence>
<accession>R7SW10</accession>
<dbReference type="EMBL" id="JH719420">
    <property type="protein sequence ID" value="EJF59955.1"/>
    <property type="molecule type" value="Genomic_DNA"/>
</dbReference>
<dbReference type="GeneID" id="18841648"/>
<evidence type="ECO:0000259" key="2">
    <source>
        <dbReference type="Pfam" id="PF26640"/>
    </source>
</evidence>
<dbReference type="KEGG" id="dsq:DICSQDRAFT_24541"/>
<evidence type="ECO:0000313" key="4">
    <source>
        <dbReference type="Proteomes" id="UP000053319"/>
    </source>
</evidence>
<dbReference type="HOGENOM" id="CLU_000288_138_0_1"/>
<dbReference type="InterPro" id="IPR010730">
    <property type="entry name" value="HET"/>
</dbReference>
<evidence type="ECO:0000313" key="3">
    <source>
        <dbReference type="EMBL" id="EJF59955.1"/>
    </source>
</evidence>
<feature type="domain" description="Heterokaryon incompatibility" evidence="1">
    <location>
        <begin position="21"/>
        <end position="109"/>
    </location>
</feature>
<name>R7SW10_DICSQ</name>
<feature type="non-terminal residue" evidence="3">
    <location>
        <position position="1"/>
    </location>
</feature>
<feature type="domain" description="DUF8212" evidence="2">
    <location>
        <begin position="224"/>
        <end position="245"/>
    </location>
</feature>
<dbReference type="OrthoDB" id="2753634at2759"/>
<dbReference type="InterPro" id="IPR058525">
    <property type="entry name" value="DUF8212"/>
</dbReference>
<protein>
    <submittedName>
        <fullName evidence="3">HET-domain-containing protein</fullName>
    </submittedName>
</protein>
<dbReference type="OMA" id="HGMANDI"/>
<dbReference type="Proteomes" id="UP000053319">
    <property type="component" value="Unassembled WGS sequence"/>
</dbReference>